<evidence type="ECO:0000256" key="3">
    <source>
        <dbReference type="ARBA" id="ARBA00017144"/>
    </source>
</evidence>
<evidence type="ECO:0000256" key="10">
    <source>
        <dbReference type="ARBA" id="ARBA00048743"/>
    </source>
</evidence>
<dbReference type="GO" id="GO:0004798">
    <property type="term" value="F:dTMP kinase activity"/>
    <property type="evidence" value="ECO:0007669"/>
    <property type="project" value="UniProtKB-UniRule"/>
</dbReference>
<organism evidence="14 15">
    <name type="scientific">Salinisphaera shabanensis E1L3A</name>
    <dbReference type="NCBI Taxonomy" id="1033802"/>
    <lineage>
        <taxon>Bacteria</taxon>
        <taxon>Pseudomonadati</taxon>
        <taxon>Pseudomonadota</taxon>
        <taxon>Gammaproteobacteria</taxon>
        <taxon>Salinisphaerales</taxon>
        <taxon>Salinisphaeraceae</taxon>
        <taxon>Salinisphaera</taxon>
    </lineage>
</organism>
<dbReference type="EC" id="2.7.4.9" evidence="2 12"/>
<dbReference type="HAMAP" id="MF_00165">
    <property type="entry name" value="Thymidylate_kinase"/>
    <property type="match status" value="1"/>
</dbReference>
<dbReference type="RefSeq" id="WP_006912789.1">
    <property type="nucleotide sequence ID" value="NZ_AFNV02000023.1"/>
</dbReference>
<proteinExistence type="inferred from homology"/>
<reference evidence="14 15" key="2">
    <citation type="journal article" date="2013" name="PLoS ONE">
        <title>INDIGO - INtegrated Data Warehouse of MIcrobial GenOmes with Examples from the Red Sea Extremophiles.</title>
        <authorList>
            <person name="Alam I."/>
            <person name="Antunes A."/>
            <person name="Kamau A.A."/>
            <person name="Ba Alawi W."/>
            <person name="Kalkatawi M."/>
            <person name="Stingl U."/>
            <person name="Bajic V.B."/>
        </authorList>
    </citation>
    <scope>NUCLEOTIDE SEQUENCE [LARGE SCALE GENOMIC DNA]</scope>
    <source>
        <strain evidence="14 15">E1L3A</strain>
    </source>
</reference>
<dbReference type="GO" id="GO:0006235">
    <property type="term" value="P:dTTP biosynthetic process"/>
    <property type="evidence" value="ECO:0007669"/>
    <property type="project" value="UniProtKB-UniRule"/>
</dbReference>
<evidence type="ECO:0000259" key="13">
    <source>
        <dbReference type="Pfam" id="PF02223"/>
    </source>
</evidence>
<dbReference type="InterPro" id="IPR039430">
    <property type="entry name" value="Thymidylate_kin-like_dom"/>
</dbReference>
<evidence type="ECO:0000256" key="11">
    <source>
        <dbReference type="ARBA" id="ARBA00057735"/>
    </source>
</evidence>
<dbReference type="SUPFAM" id="SSF52540">
    <property type="entry name" value="P-loop containing nucleoside triphosphate hydrolases"/>
    <property type="match status" value="1"/>
</dbReference>
<keyword evidence="7 12" id="KW-0418">Kinase</keyword>
<comment type="function">
    <text evidence="11 12">Phosphorylation of dTMP to form dTDP in both de novo and salvage pathways of dTTP synthesis.</text>
</comment>
<dbReference type="Pfam" id="PF02223">
    <property type="entry name" value="Thymidylate_kin"/>
    <property type="match status" value="1"/>
</dbReference>
<dbReference type="GO" id="GO:0006227">
    <property type="term" value="P:dUDP biosynthetic process"/>
    <property type="evidence" value="ECO:0007669"/>
    <property type="project" value="TreeGrafter"/>
</dbReference>
<keyword evidence="5 12" id="KW-0545">Nucleotide biosynthesis</keyword>
<dbReference type="EMBL" id="AFNV02000023">
    <property type="protein sequence ID" value="ERJ18133.1"/>
    <property type="molecule type" value="Genomic_DNA"/>
</dbReference>
<evidence type="ECO:0000256" key="4">
    <source>
        <dbReference type="ARBA" id="ARBA00022679"/>
    </source>
</evidence>
<dbReference type="PANTHER" id="PTHR10344:SF4">
    <property type="entry name" value="UMP-CMP KINASE 2, MITOCHONDRIAL"/>
    <property type="match status" value="1"/>
</dbReference>
<name>U2FUY3_9GAMM</name>
<comment type="similarity">
    <text evidence="1 12">Belongs to the thymidylate kinase family.</text>
</comment>
<keyword evidence="8 12" id="KW-0067">ATP-binding</keyword>
<accession>U2FUY3</accession>
<feature type="domain" description="Thymidylate kinase-like" evidence="13">
    <location>
        <begin position="15"/>
        <end position="203"/>
    </location>
</feature>
<dbReference type="InterPro" id="IPR018094">
    <property type="entry name" value="Thymidylate_kinase"/>
</dbReference>
<dbReference type="Gene3D" id="3.40.50.300">
    <property type="entry name" value="P-loop containing nucleotide triphosphate hydrolases"/>
    <property type="match status" value="1"/>
</dbReference>
<dbReference type="GO" id="GO:0006233">
    <property type="term" value="P:dTDP biosynthetic process"/>
    <property type="evidence" value="ECO:0007669"/>
    <property type="project" value="InterPro"/>
</dbReference>
<feature type="binding site" evidence="12">
    <location>
        <begin position="17"/>
        <end position="24"/>
    </location>
    <ligand>
        <name>ATP</name>
        <dbReference type="ChEBI" id="CHEBI:30616"/>
    </ligand>
</feature>
<dbReference type="GO" id="GO:0005524">
    <property type="term" value="F:ATP binding"/>
    <property type="evidence" value="ECO:0007669"/>
    <property type="project" value="UniProtKB-UniRule"/>
</dbReference>
<evidence type="ECO:0000256" key="1">
    <source>
        <dbReference type="ARBA" id="ARBA00009776"/>
    </source>
</evidence>
<dbReference type="GO" id="GO:0005829">
    <property type="term" value="C:cytosol"/>
    <property type="evidence" value="ECO:0007669"/>
    <property type="project" value="TreeGrafter"/>
</dbReference>
<keyword evidence="6 12" id="KW-0547">Nucleotide-binding</keyword>
<evidence type="ECO:0000256" key="9">
    <source>
        <dbReference type="ARBA" id="ARBA00029962"/>
    </source>
</evidence>
<evidence type="ECO:0000256" key="8">
    <source>
        <dbReference type="ARBA" id="ARBA00022840"/>
    </source>
</evidence>
<dbReference type="STRING" id="1033802.SSPSH_003048"/>
<dbReference type="eggNOG" id="COG0125">
    <property type="taxonomic scope" value="Bacteria"/>
</dbReference>
<sequence>MSVAQSNSAARFIAFEGGEGAGKSTQIEAVADLLRAAGHEVVCTREPGGTALGEAIRGVLMNDYDRPMPAMSELLLVFAARAAHLAEVIEPALARGAWVLTDRFTDASYAYQGAARGLGDDAIATLETLVQGERRPDRVLLFDLPVAQGLARAGKRGEGNRFDRETLAFHEQVRAAYLARAGSMPERYRVVDASDDMDGVRVQIERALADLV</sequence>
<evidence type="ECO:0000313" key="15">
    <source>
        <dbReference type="Proteomes" id="UP000006242"/>
    </source>
</evidence>
<evidence type="ECO:0000256" key="6">
    <source>
        <dbReference type="ARBA" id="ARBA00022741"/>
    </source>
</evidence>
<comment type="catalytic activity">
    <reaction evidence="10 12">
        <text>dTMP + ATP = dTDP + ADP</text>
        <dbReference type="Rhea" id="RHEA:13517"/>
        <dbReference type="ChEBI" id="CHEBI:30616"/>
        <dbReference type="ChEBI" id="CHEBI:58369"/>
        <dbReference type="ChEBI" id="CHEBI:63528"/>
        <dbReference type="ChEBI" id="CHEBI:456216"/>
        <dbReference type="EC" id="2.7.4.9"/>
    </reaction>
</comment>
<evidence type="ECO:0000256" key="5">
    <source>
        <dbReference type="ARBA" id="ARBA00022727"/>
    </source>
</evidence>
<keyword evidence="4 12" id="KW-0808">Transferase</keyword>
<reference evidence="14 15" key="1">
    <citation type="journal article" date="2011" name="J. Bacteriol.">
        <title>Genome sequence of Salinisphaera shabanensis, a gammaproteobacterium from the harsh, variable environment of the brine-seawater interface of the Shaban Deep in the Red Sea.</title>
        <authorList>
            <person name="Antunes A."/>
            <person name="Alam I."/>
            <person name="Bajic V.B."/>
            <person name="Stingl U."/>
        </authorList>
    </citation>
    <scope>NUCLEOTIDE SEQUENCE [LARGE SCALE GENOMIC DNA]</scope>
    <source>
        <strain evidence="14 15">E1L3A</strain>
    </source>
</reference>
<evidence type="ECO:0000256" key="7">
    <source>
        <dbReference type="ARBA" id="ARBA00022777"/>
    </source>
</evidence>
<evidence type="ECO:0000256" key="12">
    <source>
        <dbReference type="HAMAP-Rule" id="MF_00165"/>
    </source>
</evidence>
<dbReference type="CDD" id="cd01672">
    <property type="entry name" value="TMPK"/>
    <property type="match status" value="1"/>
</dbReference>
<dbReference type="NCBIfam" id="TIGR00041">
    <property type="entry name" value="DTMP_kinase"/>
    <property type="match status" value="1"/>
</dbReference>
<evidence type="ECO:0000313" key="14">
    <source>
        <dbReference type="EMBL" id="ERJ18133.1"/>
    </source>
</evidence>
<dbReference type="Proteomes" id="UP000006242">
    <property type="component" value="Unassembled WGS sequence"/>
</dbReference>
<comment type="caution">
    <text evidence="14">The sequence shown here is derived from an EMBL/GenBank/DDBJ whole genome shotgun (WGS) entry which is preliminary data.</text>
</comment>
<protein>
    <recommendedName>
        <fullName evidence="3 12">Thymidylate kinase</fullName>
        <ecNumber evidence="2 12">2.7.4.9</ecNumber>
    </recommendedName>
    <alternativeName>
        <fullName evidence="9 12">dTMP kinase</fullName>
    </alternativeName>
</protein>
<dbReference type="FunFam" id="3.40.50.300:FF:000225">
    <property type="entry name" value="Thymidylate kinase"/>
    <property type="match status" value="1"/>
</dbReference>
<dbReference type="PANTHER" id="PTHR10344">
    <property type="entry name" value="THYMIDYLATE KINASE"/>
    <property type="match status" value="1"/>
</dbReference>
<evidence type="ECO:0000256" key="2">
    <source>
        <dbReference type="ARBA" id="ARBA00012980"/>
    </source>
</evidence>
<gene>
    <name evidence="12 14" type="primary">tmk</name>
    <name evidence="14" type="ORF">SSPSH_003048</name>
</gene>
<dbReference type="InterPro" id="IPR027417">
    <property type="entry name" value="P-loop_NTPase"/>
</dbReference>
<dbReference type="AlphaFoldDB" id="U2FUY3"/>
<keyword evidence="15" id="KW-1185">Reference proteome</keyword>